<evidence type="ECO:0000313" key="2">
    <source>
        <dbReference type="Proteomes" id="UP000499080"/>
    </source>
</evidence>
<name>A0A4Y2QP59_ARAVE</name>
<dbReference type="EMBL" id="BGPR01222305">
    <property type="protein sequence ID" value="GBN65101.1"/>
    <property type="molecule type" value="Genomic_DNA"/>
</dbReference>
<dbReference type="AlphaFoldDB" id="A0A4Y2QP59"/>
<organism evidence="1 2">
    <name type="scientific">Araneus ventricosus</name>
    <name type="common">Orbweaver spider</name>
    <name type="synonym">Epeira ventricosa</name>
    <dbReference type="NCBI Taxonomy" id="182803"/>
    <lineage>
        <taxon>Eukaryota</taxon>
        <taxon>Metazoa</taxon>
        <taxon>Ecdysozoa</taxon>
        <taxon>Arthropoda</taxon>
        <taxon>Chelicerata</taxon>
        <taxon>Arachnida</taxon>
        <taxon>Araneae</taxon>
        <taxon>Araneomorphae</taxon>
        <taxon>Entelegynae</taxon>
        <taxon>Araneoidea</taxon>
        <taxon>Araneidae</taxon>
        <taxon>Araneus</taxon>
    </lineage>
</organism>
<protein>
    <submittedName>
        <fullName evidence="1">Uncharacterized protein</fullName>
    </submittedName>
</protein>
<keyword evidence="2" id="KW-1185">Reference proteome</keyword>
<accession>A0A4Y2QP59</accession>
<proteinExistence type="predicted"/>
<comment type="caution">
    <text evidence="1">The sequence shown here is derived from an EMBL/GenBank/DDBJ whole genome shotgun (WGS) entry which is preliminary data.</text>
</comment>
<evidence type="ECO:0000313" key="1">
    <source>
        <dbReference type="EMBL" id="GBN65101.1"/>
    </source>
</evidence>
<reference evidence="1 2" key="1">
    <citation type="journal article" date="2019" name="Sci. Rep.">
        <title>Orb-weaving spider Araneus ventricosus genome elucidates the spidroin gene catalogue.</title>
        <authorList>
            <person name="Kono N."/>
            <person name="Nakamura H."/>
            <person name="Ohtoshi R."/>
            <person name="Moran D.A.P."/>
            <person name="Shinohara A."/>
            <person name="Yoshida Y."/>
            <person name="Fujiwara M."/>
            <person name="Mori M."/>
            <person name="Tomita M."/>
            <person name="Arakawa K."/>
        </authorList>
    </citation>
    <scope>NUCLEOTIDE SEQUENCE [LARGE SCALE GENOMIC DNA]</scope>
</reference>
<dbReference type="Proteomes" id="UP000499080">
    <property type="component" value="Unassembled WGS sequence"/>
</dbReference>
<sequence>MCVSLEANRNTLWFVDLTLQVRRRFTGKDELHSNTSQPELRIPLCLPKDQQDLVRCERFTNKNPIHNCQLAP</sequence>
<feature type="non-terminal residue" evidence="1">
    <location>
        <position position="72"/>
    </location>
</feature>
<gene>
    <name evidence="1" type="ORF">AVEN_273145_1</name>
</gene>